<feature type="compositionally biased region" description="Polar residues" evidence="2">
    <location>
        <begin position="774"/>
        <end position="796"/>
    </location>
</feature>
<feature type="region of interest" description="Disordered" evidence="2">
    <location>
        <begin position="281"/>
        <end position="318"/>
    </location>
</feature>
<feature type="compositionally biased region" description="Basic residues" evidence="2">
    <location>
        <begin position="609"/>
        <end position="620"/>
    </location>
</feature>
<feature type="compositionally biased region" description="Low complexity" evidence="2">
    <location>
        <begin position="678"/>
        <end position="697"/>
    </location>
</feature>
<dbReference type="PANTHER" id="PTHR15907">
    <property type="entry name" value="DUF614 FAMILY PROTEIN-RELATED"/>
    <property type="match status" value="1"/>
</dbReference>
<dbReference type="Proteomes" id="UP000095280">
    <property type="component" value="Unplaced"/>
</dbReference>
<feature type="compositionally biased region" description="Acidic residues" evidence="2">
    <location>
        <begin position="176"/>
        <end position="193"/>
    </location>
</feature>
<dbReference type="AlphaFoldDB" id="A0A1I8JMG9"/>
<evidence type="ECO:0000313" key="4">
    <source>
        <dbReference type="WBParaSite" id="maker-uti_cns_0049151-snap-gene-0.7-mRNA-1"/>
    </source>
</evidence>
<feature type="region of interest" description="Disordered" evidence="2">
    <location>
        <begin position="131"/>
        <end position="230"/>
    </location>
</feature>
<feature type="compositionally biased region" description="Basic and acidic residues" evidence="2">
    <location>
        <begin position="810"/>
        <end position="824"/>
    </location>
</feature>
<dbReference type="Pfam" id="PF04749">
    <property type="entry name" value="PLAC8"/>
    <property type="match status" value="1"/>
</dbReference>
<feature type="compositionally biased region" description="Basic residues" evidence="2">
    <location>
        <begin position="698"/>
        <end position="714"/>
    </location>
</feature>
<protein>
    <submittedName>
        <fullName evidence="4">Placenta growth factor</fullName>
    </submittedName>
</protein>
<dbReference type="InterPro" id="IPR006461">
    <property type="entry name" value="PLAC_motif_containing"/>
</dbReference>
<evidence type="ECO:0000256" key="1">
    <source>
        <dbReference type="ARBA" id="ARBA00009024"/>
    </source>
</evidence>
<keyword evidence="3" id="KW-1185">Reference proteome</keyword>
<feature type="region of interest" description="Disordered" evidence="2">
    <location>
        <begin position="760"/>
        <end position="824"/>
    </location>
</feature>
<organism evidence="3 4">
    <name type="scientific">Macrostomum lignano</name>
    <dbReference type="NCBI Taxonomy" id="282301"/>
    <lineage>
        <taxon>Eukaryota</taxon>
        <taxon>Metazoa</taxon>
        <taxon>Spiralia</taxon>
        <taxon>Lophotrochozoa</taxon>
        <taxon>Platyhelminthes</taxon>
        <taxon>Rhabditophora</taxon>
        <taxon>Macrostomorpha</taxon>
        <taxon>Macrostomida</taxon>
        <taxon>Macrostomidae</taxon>
        <taxon>Macrostomum</taxon>
    </lineage>
</organism>
<feature type="compositionally biased region" description="Basic residues" evidence="2">
    <location>
        <begin position="196"/>
        <end position="214"/>
    </location>
</feature>
<dbReference type="WBParaSite" id="maker-uti_cns_0049151-snap-gene-0.7-mRNA-1">
    <property type="protein sequence ID" value="maker-uti_cns_0049151-snap-gene-0.7-mRNA-1"/>
    <property type="gene ID" value="maker-uti_cns_0049151-snap-gene-0.7"/>
</dbReference>
<feature type="compositionally biased region" description="Gly residues" evidence="2">
    <location>
        <begin position="305"/>
        <end position="315"/>
    </location>
</feature>
<dbReference type="NCBIfam" id="TIGR01571">
    <property type="entry name" value="A_thal_Cys_rich"/>
    <property type="match status" value="1"/>
</dbReference>
<name>A0A1I8JMG9_9PLAT</name>
<feature type="compositionally biased region" description="Low complexity" evidence="2">
    <location>
        <begin position="881"/>
        <end position="895"/>
    </location>
</feature>
<proteinExistence type="inferred from homology"/>
<sequence>MQKQQVQYVVTSQPEATFVQTGQPVSIGKQQEREWSTGTCGCFEDCTSCVCSLFCGFWYLTCSISKRMNEHCCTPFCVPDTLMMYRLKLRTRYNIEGSVIKDCCCSYFCGPCTMCQLARELKHIESQLNASDSSHSNCRRRKPTPPPPPQPGGLGRPIRRSRLARRRASRTGELTDTPDEFDEAIEDADEEDLLERRRRSRRRQSRRSRQRRRQSLSAEGARQIGHQAQSIEIDQPAVGLAAGLPKRRQIFAEHGRVRHSGRAGSLQQLHSVASVVHGHVGQAGQPVLPGGPQRPGQSALPAGWLTGGQAEGQAGGRAQVPQPVALQGYADQALQNPVATALLAGFDAGTAAGREFAPRPAGPAAIAVAEPPQHQVCGTDLPVRLRVGLGEQLGEAARIELGIIPAANRQSTVQIGDAVLQSSPTQRRSGQAGADFNQLPAGRLERPPRRRECPGQLALSETGRHDGKPGQPCQLVPPAPAEALLAAGWHRDLTNWQLRRRRLMRGRAAADGAQDLRAAYRGCRSHRRQGSMVLQWIPAHSEMQQFASCTVGQPVWINGLVIELQYTIAQHQRLQQAAAEQLSSSSPVGAARPDTKQKLSPPPPLPSSKKSRPRSRRQVTRRSAAPEEQASRIRCCGPRRPVRRASSPASLCRRRRSDMSTRCPPTHWSRTRSARSHAALGAQSGCGGSASASSSRSARARSLTKARRVSKRSSAKLASTLAALVESSSSRRAAGVPLHRTAVGLVRASRLHGGQVIVQGQASRQLGPTARASPASSLASKQSPGPSRRCTASASPSDMVGVVNSTRPSRITDQDEARARPADSRRWTVSLKLANAGMQRVAWCSSSTSLGDRWPGGLARANSNELRAATPKDAPVSADASQKSLSLSSSSQQLS</sequence>
<feature type="region of interest" description="Disordered" evidence="2">
    <location>
        <begin position="847"/>
        <end position="895"/>
    </location>
</feature>
<feature type="compositionally biased region" description="Basic residues" evidence="2">
    <location>
        <begin position="157"/>
        <end position="169"/>
    </location>
</feature>
<reference evidence="4" key="1">
    <citation type="submission" date="2016-11" db="UniProtKB">
        <authorList>
            <consortium name="WormBaseParasite"/>
        </authorList>
    </citation>
    <scope>IDENTIFICATION</scope>
</reference>
<feature type="region of interest" description="Disordered" evidence="2">
    <location>
        <begin position="580"/>
        <end position="715"/>
    </location>
</feature>
<accession>A0A1I8JMG9</accession>
<evidence type="ECO:0000313" key="3">
    <source>
        <dbReference type="Proteomes" id="UP000095280"/>
    </source>
</evidence>
<comment type="similarity">
    <text evidence="1">Belongs to the cornifelin family.</text>
</comment>
<evidence type="ECO:0000256" key="2">
    <source>
        <dbReference type="SAM" id="MobiDB-lite"/>
    </source>
</evidence>
<feature type="region of interest" description="Disordered" evidence="2">
    <location>
        <begin position="422"/>
        <end position="451"/>
    </location>
</feature>